<comment type="subcellular location">
    <subcellularLocation>
        <location evidence="1">Cytoplasm</location>
    </subcellularLocation>
</comment>
<feature type="compositionally biased region" description="Basic and acidic residues" evidence="8">
    <location>
        <begin position="1034"/>
        <end position="1043"/>
    </location>
</feature>
<keyword evidence="3" id="KW-0963">Cytoplasm</keyword>
<proteinExistence type="inferred from homology"/>
<evidence type="ECO:0000256" key="5">
    <source>
        <dbReference type="ARBA" id="ARBA00022553"/>
    </source>
</evidence>
<feature type="region of interest" description="Disordered" evidence="8">
    <location>
        <begin position="104"/>
        <end position="168"/>
    </location>
</feature>
<feature type="compositionally biased region" description="Polar residues" evidence="8">
    <location>
        <begin position="72"/>
        <end position="88"/>
    </location>
</feature>
<accession>A0A8J5QJJ1</accession>
<evidence type="ECO:0000313" key="10">
    <source>
        <dbReference type="EMBL" id="KAG7663174.1"/>
    </source>
</evidence>
<gene>
    <name evidence="10" type="ORF">J8A68_003352</name>
</gene>
<dbReference type="SMART" id="SM00543">
    <property type="entry name" value="MIF4G"/>
    <property type="match status" value="1"/>
</dbReference>
<evidence type="ECO:0000256" key="6">
    <source>
        <dbReference type="ARBA" id="ARBA00022884"/>
    </source>
</evidence>
<dbReference type="OrthoDB" id="514777at2759"/>
<feature type="region of interest" description="Disordered" evidence="8">
    <location>
        <begin position="559"/>
        <end position="643"/>
    </location>
</feature>
<keyword evidence="5" id="KW-0597">Phosphoprotein</keyword>
<feature type="compositionally biased region" description="Basic and acidic residues" evidence="8">
    <location>
        <begin position="954"/>
        <end position="976"/>
    </location>
</feature>
<feature type="compositionally biased region" description="Low complexity" evidence="8">
    <location>
        <begin position="432"/>
        <end position="443"/>
    </location>
</feature>
<dbReference type="Pfam" id="PF12152">
    <property type="entry name" value="eIF_4G1"/>
    <property type="match status" value="1"/>
</dbReference>
<organism evidence="10 11">
    <name type="scientific">[Candida] subhashii</name>
    <dbReference type="NCBI Taxonomy" id="561895"/>
    <lineage>
        <taxon>Eukaryota</taxon>
        <taxon>Fungi</taxon>
        <taxon>Dikarya</taxon>
        <taxon>Ascomycota</taxon>
        <taxon>Saccharomycotina</taxon>
        <taxon>Pichiomycetes</taxon>
        <taxon>Debaryomycetaceae</taxon>
        <taxon>Spathaspora</taxon>
    </lineage>
</organism>
<feature type="compositionally biased region" description="Low complexity" evidence="8">
    <location>
        <begin position="113"/>
        <end position="150"/>
    </location>
</feature>
<dbReference type="EMBL" id="JAGSYN010000144">
    <property type="protein sequence ID" value="KAG7663174.1"/>
    <property type="molecule type" value="Genomic_DNA"/>
</dbReference>
<feature type="compositionally biased region" description="Basic and acidic residues" evidence="8">
    <location>
        <begin position="313"/>
        <end position="326"/>
    </location>
</feature>
<comment type="caution">
    <text evidence="10">The sequence shown here is derived from an EMBL/GenBank/DDBJ whole genome shotgun (WGS) entry which is preliminary data.</text>
</comment>
<keyword evidence="7" id="KW-0648">Protein biosynthesis</keyword>
<dbReference type="AlphaFoldDB" id="A0A8J5QJJ1"/>
<dbReference type="RefSeq" id="XP_049263406.1">
    <property type="nucleotide sequence ID" value="XM_049407199.1"/>
</dbReference>
<dbReference type="GO" id="GO:0016281">
    <property type="term" value="C:eukaryotic translation initiation factor 4F complex"/>
    <property type="evidence" value="ECO:0007669"/>
    <property type="project" value="TreeGrafter"/>
</dbReference>
<evidence type="ECO:0000256" key="3">
    <source>
        <dbReference type="ARBA" id="ARBA00022490"/>
    </source>
</evidence>
<feature type="compositionally biased region" description="Low complexity" evidence="8">
    <location>
        <begin position="1015"/>
        <end position="1026"/>
    </location>
</feature>
<dbReference type="FunFam" id="1.25.40.180:FF:000020">
    <property type="entry name" value="Eukaryotic translation initiation factor subunit"/>
    <property type="match status" value="1"/>
</dbReference>
<feature type="region of interest" description="Disordered" evidence="8">
    <location>
        <begin position="954"/>
        <end position="1058"/>
    </location>
</feature>
<feature type="compositionally biased region" description="Low complexity" evidence="8">
    <location>
        <begin position="11"/>
        <end position="22"/>
    </location>
</feature>
<dbReference type="GO" id="GO:0003729">
    <property type="term" value="F:mRNA binding"/>
    <property type="evidence" value="ECO:0007669"/>
    <property type="project" value="TreeGrafter"/>
</dbReference>
<evidence type="ECO:0000259" key="9">
    <source>
        <dbReference type="SMART" id="SM00543"/>
    </source>
</evidence>
<keyword evidence="11" id="KW-1185">Reference proteome</keyword>
<sequence>MSDNNTKVEPSASTSTASNNSTVPDSTTIGSNVGSDNKSDATQQQDQQHLPQQPPQQPHSAGSSNASSASGTPANQYSNMNYQQSFNPNYNNYNNYGNYGGSTGSGGNKHYNKNYSGRQNYNNNSGNGPNTNTGNQRYNNSSGSNVSNSNRKPYNQKHNQQQQQQQQQQGYAAAAAAAYGYGAPMYGYYYPQVYVPQMQQYIPGQPPYVAPIPAQHTVTTPPPTVVKLTTKDGRPLEFEDKKKKTPISSPHPVAATTAATATTASSSKDSSITPASTSLSPKVNADIPVKPAASLSAAAEEFKRKIRERAEAAAAKKAEEEKKAKESAPATTEESVTTEPTTQEAPVEEVPKVETPAVVVSEETPKAETPVVVEQPKEEEVKEEEKVPETKEEEPAPAKEEEQVQPEVEKAIEEPVSEPIVAEEAKPEEVEPVTITEEVAPAAAEEEEPEVEAEQEAEAEEAETEEPEEETATEEPEPQLTISQFLEKLQKATPIDDIFATTYPEGIQGVDSSRVIPGKKYRYDPQFLIQFRDVIEFTIDPVFKAQLEAVDIGVRRAQVSTGGDRGSGGGRNQSKYASGLPARFAGSGGSRGGAYDGRQNSRSGSKRRGPSSRDKSTRKGNQSKRGRGDNGGREKTEEEIAKQAAEAAKLAEDVKPLEQSANRWIPKSRKKKEVEVRYAEDGSIILEKDDVESKIKSLLNKLTLEMFQTITDQILEVSKQSRWEKDAQTIKQIVQLTFAKACDEPYWSEMYAKFCAKMCTDILPEITDETAVRKDGTHPSGGDLARRVLLTTCQQEYEKGWSDKLPTNPDGSPLEPEMMSDEYYAMAAAKRRGLGLVKFIGHLYNLNMLNDQVIFICLRDQCKNTEDPSEDSLENLAQLVKTVGPKLDQNDSTRPILKLVFENVQKVLDNEELKLPSRIKFMLMDLQDLRAAKWVSRKADAGPKTIEEIHRDAEIKKMEEQRQSNEKRQQRREQERGGSGQGGRSSSSRAGSSWNNTSSGSNPVNNLRKNASFVRSPSSTSSRPSSDAGNLQRETSKRSESTHINRFAALGADDDEDS</sequence>
<dbReference type="GO" id="GO:0010494">
    <property type="term" value="C:cytoplasmic stress granule"/>
    <property type="evidence" value="ECO:0007669"/>
    <property type="project" value="UniProtKB-ARBA"/>
</dbReference>
<reference evidence="10 11" key="1">
    <citation type="journal article" date="2021" name="DNA Res.">
        <title>Genome analysis of Candida subhashii reveals its hybrid nature and dual mitochondrial genome conformations.</title>
        <authorList>
            <person name="Mixao V."/>
            <person name="Hegedusova E."/>
            <person name="Saus E."/>
            <person name="Pryszcz L.P."/>
            <person name="Cillingova A."/>
            <person name="Nosek J."/>
            <person name="Gabaldon T."/>
        </authorList>
    </citation>
    <scope>NUCLEOTIDE SEQUENCE [LARGE SCALE GENOMIC DNA]</scope>
    <source>
        <strain evidence="10 11">CBS 10753</strain>
    </source>
</reference>
<evidence type="ECO:0000256" key="8">
    <source>
        <dbReference type="SAM" id="MobiDB-lite"/>
    </source>
</evidence>
<dbReference type="InterPro" id="IPR003890">
    <property type="entry name" value="MIF4G-like_typ-3"/>
</dbReference>
<feature type="region of interest" description="Disordered" evidence="8">
    <location>
        <begin position="234"/>
        <end position="284"/>
    </location>
</feature>
<feature type="compositionally biased region" description="Low complexity" evidence="8">
    <location>
        <begin position="58"/>
        <end position="71"/>
    </location>
</feature>
<dbReference type="GO" id="GO:0003743">
    <property type="term" value="F:translation initiation factor activity"/>
    <property type="evidence" value="ECO:0007669"/>
    <property type="project" value="UniProtKB-KW"/>
</dbReference>
<feature type="compositionally biased region" description="Basic and acidic residues" evidence="8">
    <location>
        <begin position="375"/>
        <end position="413"/>
    </location>
</feature>
<feature type="compositionally biased region" description="Acidic residues" evidence="8">
    <location>
        <begin position="444"/>
        <end position="477"/>
    </location>
</feature>
<keyword evidence="6" id="KW-0694">RNA-binding</keyword>
<feature type="compositionally biased region" description="Basic and acidic residues" evidence="8">
    <location>
        <begin position="626"/>
        <end position="641"/>
    </location>
</feature>
<dbReference type="InterPro" id="IPR022745">
    <property type="entry name" value="eIF4G1_eIF4E-bd"/>
</dbReference>
<feature type="compositionally biased region" description="Polar residues" evidence="8">
    <location>
        <begin position="23"/>
        <end position="42"/>
    </location>
</feature>
<dbReference type="GeneID" id="73470153"/>
<feature type="domain" description="MIF4G" evidence="9">
    <location>
        <begin position="692"/>
        <end position="933"/>
    </location>
</feature>
<dbReference type="PANTHER" id="PTHR23253">
    <property type="entry name" value="EUKARYOTIC TRANSLATION INITIATION FACTOR 4 GAMMA"/>
    <property type="match status" value="1"/>
</dbReference>
<dbReference type="PANTHER" id="PTHR23253:SF9">
    <property type="entry name" value="EUKARYOTIC TRANSLATION INITIATION FACTOR 4 GAMMA 2"/>
    <property type="match status" value="1"/>
</dbReference>
<comment type="similarity">
    <text evidence="2">Belongs to the eukaryotic initiation factor 4G family.</text>
</comment>
<feature type="compositionally biased region" description="Gly residues" evidence="8">
    <location>
        <begin position="586"/>
        <end position="595"/>
    </location>
</feature>
<evidence type="ECO:0000256" key="2">
    <source>
        <dbReference type="ARBA" id="ARBA00005775"/>
    </source>
</evidence>
<dbReference type="Pfam" id="PF02854">
    <property type="entry name" value="MIF4G"/>
    <property type="match status" value="1"/>
</dbReference>
<protein>
    <recommendedName>
        <fullName evidence="9">MIF4G domain-containing protein</fullName>
    </recommendedName>
</protein>
<evidence type="ECO:0000313" key="11">
    <source>
        <dbReference type="Proteomes" id="UP000694255"/>
    </source>
</evidence>
<feature type="compositionally biased region" description="Low complexity" evidence="8">
    <location>
        <begin position="327"/>
        <end position="342"/>
    </location>
</feature>
<feature type="compositionally biased region" description="Low complexity" evidence="8">
    <location>
        <begin position="984"/>
        <end position="1002"/>
    </location>
</feature>
<dbReference type="Proteomes" id="UP000694255">
    <property type="component" value="Unassembled WGS sequence"/>
</dbReference>
<feature type="compositionally biased region" description="Low complexity" evidence="8">
    <location>
        <begin position="254"/>
        <end position="278"/>
    </location>
</feature>
<evidence type="ECO:0000256" key="7">
    <source>
        <dbReference type="ARBA" id="ARBA00022917"/>
    </source>
</evidence>
<name>A0A8J5QJJ1_9ASCO</name>
<feature type="region of interest" description="Disordered" evidence="8">
    <location>
        <begin position="1"/>
        <end position="89"/>
    </location>
</feature>
<evidence type="ECO:0000256" key="1">
    <source>
        <dbReference type="ARBA" id="ARBA00004496"/>
    </source>
</evidence>
<feature type="region of interest" description="Disordered" evidence="8">
    <location>
        <begin position="313"/>
        <end position="480"/>
    </location>
</feature>
<evidence type="ECO:0000256" key="4">
    <source>
        <dbReference type="ARBA" id="ARBA00022540"/>
    </source>
</evidence>
<keyword evidence="4" id="KW-0396">Initiation factor</keyword>